<proteinExistence type="predicted"/>
<evidence type="ECO:0000313" key="3">
    <source>
        <dbReference type="Proteomes" id="UP001596052"/>
    </source>
</evidence>
<evidence type="ECO:0000313" key="2">
    <source>
        <dbReference type="EMBL" id="MFC5453469.1"/>
    </source>
</evidence>
<dbReference type="EMBL" id="JBHSMQ010000001">
    <property type="protein sequence ID" value="MFC5453469.1"/>
    <property type="molecule type" value="Genomic_DNA"/>
</dbReference>
<accession>A0ABW0KJL0</accession>
<feature type="region of interest" description="Disordered" evidence="1">
    <location>
        <begin position="80"/>
        <end position="102"/>
    </location>
</feature>
<keyword evidence="3" id="KW-1185">Reference proteome</keyword>
<dbReference type="Proteomes" id="UP001596052">
    <property type="component" value="Unassembled WGS sequence"/>
</dbReference>
<name>A0ABW0KJL0_9BACT</name>
<protein>
    <submittedName>
        <fullName evidence="2">Uncharacterized protein</fullName>
    </submittedName>
</protein>
<dbReference type="RefSeq" id="WP_377162577.1">
    <property type="nucleotide sequence ID" value="NZ_JBHSMQ010000001.1"/>
</dbReference>
<comment type="caution">
    <text evidence="2">The sequence shown here is derived from an EMBL/GenBank/DDBJ whole genome shotgun (WGS) entry which is preliminary data.</text>
</comment>
<gene>
    <name evidence="2" type="ORF">ACFQDI_01270</name>
</gene>
<reference evidence="3" key="1">
    <citation type="journal article" date="2019" name="Int. J. Syst. Evol. Microbiol.">
        <title>The Global Catalogue of Microorganisms (GCM) 10K type strain sequencing project: providing services to taxonomists for standard genome sequencing and annotation.</title>
        <authorList>
            <consortium name="The Broad Institute Genomics Platform"/>
            <consortium name="The Broad Institute Genome Sequencing Center for Infectious Disease"/>
            <person name="Wu L."/>
            <person name="Ma J."/>
        </authorList>
    </citation>
    <scope>NUCLEOTIDE SEQUENCE [LARGE SCALE GENOMIC DNA]</scope>
    <source>
        <strain evidence="3">CGMCC 4.1469</strain>
    </source>
</reference>
<organism evidence="2 3">
    <name type="scientific">Prosthecobacter fluviatilis</name>
    <dbReference type="NCBI Taxonomy" id="445931"/>
    <lineage>
        <taxon>Bacteria</taxon>
        <taxon>Pseudomonadati</taxon>
        <taxon>Verrucomicrobiota</taxon>
        <taxon>Verrucomicrobiia</taxon>
        <taxon>Verrucomicrobiales</taxon>
        <taxon>Verrucomicrobiaceae</taxon>
        <taxon>Prosthecobacter</taxon>
    </lineage>
</organism>
<evidence type="ECO:0000256" key="1">
    <source>
        <dbReference type="SAM" id="MobiDB-lite"/>
    </source>
</evidence>
<sequence length="313" mass="34557">MKTMTKKSHLCSESFGAFAFAMLGSLCLHTSDALAQMYIAPEGQSNVQTNKDAPADFHKYYGQRVNSWRDRERQIAKIDLDADMNQDGNLSNTDPADGGSFEATPPGMILGVGELTRIVIRVIPYRVDFDGHVVVSLEAEGINRGDRTGEYATLDDEMASMGHIRVWRDAGKKQLLLDTRDPAKRLVEFTTSYKTYPYNLPLTVPRYVFVEGVRPSPKYSGDIRLLVTVSHRSADAQAAGANALATTAGKEPAPVEPEKKTLGIKSFRTSFDHILFTVQKEPLAKQFVNDNNAGVWVPPPGKKYIEFNSAEAP</sequence>